<dbReference type="Pfam" id="PF00005">
    <property type="entry name" value="ABC_tran"/>
    <property type="match status" value="1"/>
</dbReference>
<dbReference type="EMBL" id="JAMKFF010000002">
    <property type="protein sequence ID" value="MCL8493400.1"/>
    <property type="molecule type" value="Genomic_DNA"/>
</dbReference>
<evidence type="ECO:0000256" key="2">
    <source>
        <dbReference type="ARBA" id="ARBA00022448"/>
    </source>
</evidence>
<dbReference type="PROSITE" id="PS00211">
    <property type="entry name" value="ABC_TRANSPORTER_1"/>
    <property type="match status" value="1"/>
</dbReference>
<comment type="caution">
    <text evidence="11">The sequence shown here is derived from an EMBL/GenBank/DDBJ whole genome shotgun (WGS) entry which is preliminary data.</text>
</comment>
<dbReference type="InterPro" id="IPR051535">
    <property type="entry name" value="Siderophore_ABC-ATPase"/>
</dbReference>
<keyword evidence="2" id="KW-0813">Transport</keyword>
<dbReference type="InterPro" id="IPR027417">
    <property type="entry name" value="P-loop_NTPase"/>
</dbReference>
<gene>
    <name evidence="11" type="ORF">M5J06_04530</name>
</gene>
<comment type="subcellular location">
    <subcellularLocation>
        <location evidence="1">Cell membrane</location>
        <topology evidence="1">Peripheral membrane protein</topology>
    </subcellularLocation>
</comment>
<dbReference type="CDD" id="cd03214">
    <property type="entry name" value="ABC_Iron-Siderophores_B12_Hemin"/>
    <property type="match status" value="1"/>
</dbReference>
<dbReference type="RefSeq" id="WP_144015166.1">
    <property type="nucleotide sequence ID" value="NZ_JAMFTR010000002.1"/>
</dbReference>
<organism evidence="11 12">
    <name type="scientific">Corynebacterium intestinale</name>
    <dbReference type="NCBI Taxonomy" id="2943492"/>
    <lineage>
        <taxon>Bacteria</taxon>
        <taxon>Bacillati</taxon>
        <taxon>Actinomycetota</taxon>
        <taxon>Actinomycetes</taxon>
        <taxon>Mycobacteriales</taxon>
        <taxon>Corynebacteriaceae</taxon>
        <taxon>Corynebacterium</taxon>
    </lineage>
</organism>
<evidence type="ECO:0000313" key="12">
    <source>
        <dbReference type="Proteomes" id="UP001203579"/>
    </source>
</evidence>
<dbReference type="InterPro" id="IPR003439">
    <property type="entry name" value="ABC_transporter-like_ATP-bd"/>
</dbReference>
<keyword evidence="3" id="KW-1003">Cell membrane</keyword>
<dbReference type="PROSITE" id="PS50893">
    <property type="entry name" value="ABC_TRANSPORTER_2"/>
    <property type="match status" value="1"/>
</dbReference>
<dbReference type="SMART" id="SM00382">
    <property type="entry name" value="AAA"/>
    <property type="match status" value="1"/>
</dbReference>
<dbReference type="InterPro" id="IPR003593">
    <property type="entry name" value="AAA+_ATPase"/>
</dbReference>
<dbReference type="SUPFAM" id="SSF52540">
    <property type="entry name" value="P-loop containing nucleoside triphosphate hydrolases"/>
    <property type="match status" value="1"/>
</dbReference>
<dbReference type="PANTHER" id="PTHR42771:SF2">
    <property type="entry name" value="IRON(3+)-HYDROXAMATE IMPORT ATP-BINDING PROTEIN FHUC"/>
    <property type="match status" value="1"/>
</dbReference>
<evidence type="ECO:0000256" key="6">
    <source>
        <dbReference type="ARBA" id="ARBA00022840"/>
    </source>
</evidence>
<keyword evidence="9" id="KW-0472">Membrane</keyword>
<feature type="domain" description="ABC transporter" evidence="10">
    <location>
        <begin position="6"/>
        <end position="242"/>
    </location>
</feature>
<evidence type="ECO:0000256" key="4">
    <source>
        <dbReference type="ARBA" id="ARBA00022496"/>
    </source>
</evidence>
<evidence type="ECO:0000259" key="10">
    <source>
        <dbReference type="PROSITE" id="PS50893"/>
    </source>
</evidence>
<keyword evidence="5" id="KW-0547">Nucleotide-binding</keyword>
<accession>A0ABT0T8V0</accession>
<evidence type="ECO:0000256" key="9">
    <source>
        <dbReference type="ARBA" id="ARBA00023136"/>
    </source>
</evidence>
<proteinExistence type="predicted"/>
<dbReference type="Gene3D" id="3.40.50.300">
    <property type="entry name" value="P-loop containing nucleotide triphosphate hydrolases"/>
    <property type="match status" value="1"/>
</dbReference>
<evidence type="ECO:0000256" key="8">
    <source>
        <dbReference type="ARBA" id="ARBA00023065"/>
    </source>
</evidence>
<dbReference type="Proteomes" id="UP001203579">
    <property type="component" value="Unassembled WGS sequence"/>
</dbReference>
<evidence type="ECO:0000256" key="1">
    <source>
        <dbReference type="ARBA" id="ARBA00004202"/>
    </source>
</evidence>
<keyword evidence="4" id="KW-0410">Iron transport</keyword>
<name>A0ABT0T8V0_9CORY</name>
<evidence type="ECO:0000256" key="5">
    <source>
        <dbReference type="ARBA" id="ARBA00022741"/>
    </source>
</evidence>
<evidence type="ECO:0000256" key="7">
    <source>
        <dbReference type="ARBA" id="ARBA00023004"/>
    </source>
</evidence>
<keyword evidence="7" id="KW-0408">Iron</keyword>
<dbReference type="PANTHER" id="PTHR42771">
    <property type="entry name" value="IRON(3+)-HYDROXAMATE IMPORT ATP-BINDING PROTEIN FHUC"/>
    <property type="match status" value="1"/>
</dbReference>
<sequence length="264" mass="28073">MNSCELKAQGIHAGYQGGKDILSGVDLAAQPGEVTTLIGPNGCGKSTLLKTLSKILRPRQGSVRIGELDVHSMSPKEAAAHVALLPQHPMAPDGLRVGELVARGRYAHLGWGRGLSAQDHEIIAQACVETGITDFIDRDIAALSGGQRQRVWLALALAQDAPVLLLDEPTTFLDPAHAMGVLELVRKQARAGKTVVVVLHDLMLAGQFSDTMVVMNNGEVIARGTPQQALTKEVLAAAYGIDVDIWEDPRSDAPVIVPRGVLKN</sequence>
<keyword evidence="12" id="KW-1185">Reference proteome</keyword>
<dbReference type="InterPro" id="IPR017871">
    <property type="entry name" value="ABC_transporter-like_CS"/>
</dbReference>
<keyword evidence="8" id="KW-0406">Ion transport</keyword>
<evidence type="ECO:0000256" key="3">
    <source>
        <dbReference type="ARBA" id="ARBA00022475"/>
    </source>
</evidence>
<keyword evidence="6 11" id="KW-0067">ATP-binding</keyword>
<evidence type="ECO:0000313" key="11">
    <source>
        <dbReference type="EMBL" id="MCL8493400.1"/>
    </source>
</evidence>
<protein>
    <submittedName>
        <fullName evidence="11">ABC transporter ATP-binding protein</fullName>
    </submittedName>
</protein>
<reference evidence="11 12" key="1">
    <citation type="submission" date="2022-05" db="EMBL/GenBank/DDBJ databases">
        <title>Corynebacterium sp. B5-R-101 sp. nov., isolated from human feces.</title>
        <authorList>
            <person name="Shamsuzzaman M."/>
            <person name="Dahal R.H."/>
        </authorList>
    </citation>
    <scope>NUCLEOTIDE SEQUENCE [LARGE SCALE GENOMIC DNA]</scope>
    <source>
        <strain evidence="11 12">B5-R-101</strain>
    </source>
</reference>
<dbReference type="GO" id="GO:0005524">
    <property type="term" value="F:ATP binding"/>
    <property type="evidence" value="ECO:0007669"/>
    <property type="project" value="UniProtKB-KW"/>
</dbReference>